<accession>A0A6B0UEP0</accession>
<dbReference type="AlphaFoldDB" id="A0A6B0UEP0"/>
<protein>
    <submittedName>
        <fullName evidence="2">Uncharacterized protein</fullName>
    </submittedName>
</protein>
<feature type="region of interest" description="Disordered" evidence="1">
    <location>
        <begin position="79"/>
        <end position="99"/>
    </location>
</feature>
<evidence type="ECO:0000313" key="2">
    <source>
        <dbReference type="EMBL" id="MXU87987.1"/>
    </source>
</evidence>
<sequence length="99" mass="11548">MTLRSTISIKSLIPNSQQIENPILYINDAIILYIYHQSHSFGNKTTWQIRCTSRRFIQNLASSIFMAVPLKNNLQNMKKKTEKEHSPLSNFKIKPSRNK</sequence>
<name>A0A6B0UEP0_IXORI</name>
<dbReference type="EMBL" id="GIFC01005904">
    <property type="protein sequence ID" value="MXU87987.1"/>
    <property type="molecule type" value="Transcribed_RNA"/>
</dbReference>
<evidence type="ECO:0000256" key="1">
    <source>
        <dbReference type="SAM" id="MobiDB-lite"/>
    </source>
</evidence>
<organism evidence="2">
    <name type="scientific">Ixodes ricinus</name>
    <name type="common">Common tick</name>
    <name type="synonym">Acarus ricinus</name>
    <dbReference type="NCBI Taxonomy" id="34613"/>
    <lineage>
        <taxon>Eukaryota</taxon>
        <taxon>Metazoa</taxon>
        <taxon>Ecdysozoa</taxon>
        <taxon>Arthropoda</taxon>
        <taxon>Chelicerata</taxon>
        <taxon>Arachnida</taxon>
        <taxon>Acari</taxon>
        <taxon>Parasitiformes</taxon>
        <taxon>Ixodida</taxon>
        <taxon>Ixodoidea</taxon>
        <taxon>Ixodidae</taxon>
        <taxon>Ixodinae</taxon>
        <taxon>Ixodes</taxon>
    </lineage>
</organism>
<reference evidence="2" key="1">
    <citation type="submission" date="2019-12" db="EMBL/GenBank/DDBJ databases">
        <title>An insight into the sialome of adult female Ixodes ricinus ticks feeding for 6 days.</title>
        <authorList>
            <person name="Perner J."/>
            <person name="Ribeiro J.M.C."/>
        </authorList>
    </citation>
    <scope>NUCLEOTIDE SEQUENCE</scope>
    <source>
        <strain evidence="2">Semi-engorged</strain>
        <tissue evidence="2">Salivary glands</tissue>
    </source>
</reference>
<proteinExistence type="predicted"/>